<dbReference type="RefSeq" id="WP_377465377.1">
    <property type="nucleotide sequence ID" value="NZ_JBHUOP010000002.1"/>
</dbReference>
<gene>
    <name evidence="1" type="ORF">ACFSYH_04440</name>
</gene>
<dbReference type="EMBL" id="JBHUOP010000002">
    <property type="protein sequence ID" value="MFD2839816.1"/>
    <property type="molecule type" value="Genomic_DNA"/>
</dbReference>
<accession>A0ABW5XF22</accession>
<proteinExistence type="predicted"/>
<evidence type="ECO:0000313" key="2">
    <source>
        <dbReference type="Proteomes" id="UP001597391"/>
    </source>
</evidence>
<name>A0ABW5XF22_9MICO</name>
<comment type="caution">
    <text evidence="1">The sequence shown here is derived from an EMBL/GenBank/DDBJ whole genome shotgun (WGS) entry which is preliminary data.</text>
</comment>
<evidence type="ECO:0008006" key="3">
    <source>
        <dbReference type="Google" id="ProtNLM"/>
    </source>
</evidence>
<evidence type="ECO:0000313" key="1">
    <source>
        <dbReference type="EMBL" id="MFD2839816.1"/>
    </source>
</evidence>
<protein>
    <recommendedName>
        <fullName evidence="3">DUF2642 domain-containing protein</fullName>
    </recommendedName>
</protein>
<dbReference type="Proteomes" id="UP001597391">
    <property type="component" value="Unassembled WGS sequence"/>
</dbReference>
<reference evidence="2" key="1">
    <citation type="journal article" date="2019" name="Int. J. Syst. Evol. Microbiol.">
        <title>The Global Catalogue of Microorganisms (GCM) 10K type strain sequencing project: providing services to taxonomists for standard genome sequencing and annotation.</title>
        <authorList>
            <consortium name="The Broad Institute Genomics Platform"/>
            <consortium name="The Broad Institute Genome Sequencing Center for Infectious Disease"/>
            <person name="Wu L."/>
            <person name="Ma J."/>
        </authorList>
    </citation>
    <scope>NUCLEOTIDE SEQUENCE [LARGE SCALE GENOMIC DNA]</scope>
    <source>
        <strain evidence="2">KCTC 33576</strain>
    </source>
</reference>
<sequence>MDRWERLFAQLEAEQSSEESVDRRATAYEVSQAETRNITLVDRMRGHLGSRLVLTLETGELVDGQLVAVEPEWLLLTISGQRTLIPAQAVVTFRNLSRKPVVQEHSEGSSEMEEDERHSALAALRKRSREWSLEQVLRAIQSDRERIALSAGPIEVLGMIVAVGTDHLDVHTEVERTPHTQAPVVVTVSAARITKIVLL</sequence>
<keyword evidence="2" id="KW-1185">Reference proteome</keyword>
<organism evidence="1 2">
    <name type="scientific">Populibacterium corticicola</name>
    <dbReference type="NCBI Taxonomy" id="1812826"/>
    <lineage>
        <taxon>Bacteria</taxon>
        <taxon>Bacillati</taxon>
        <taxon>Actinomycetota</taxon>
        <taxon>Actinomycetes</taxon>
        <taxon>Micrococcales</taxon>
        <taxon>Jonesiaceae</taxon>
        <taxon>Populibacterium</taxon>
    </lineage>
</organism>